<dbReference type="Gene3D" id="4.10.810.10">
    <property type="entry name" value="Virus Scaffolding Protein, Chain A"/>
    <property type="match status" value="1"/>
</dbReference>
<feature type="domain" description="IDEAL" evidence="1">
    <location>
        <begin position="24"/>
        <end position="60"/>
    </location>
</feature>
<gene>
    <name evidence="2" type="ORF">RCG21_32120</name>
</gene>
<dbReference type="SMART" id="SM00914">
    <property type="entry name" value="IDEAL"/>
    <property type="match status" value="1"/>
</dbReference>
<accession>A0AA90TWL8</accession>
<proteinExistence type="predicted"/>
<sequence>MEKDLLNSKKPVLNVIDSLFAEMLLDKSLLDFRKEKIQQKIDQSLRDKNKREFLRLTEELKNIS</sequence>
<evidence type="ECO:0000259" key="1">
    <source>
        <dbReference type="SMART" id="SM00914"/>
    </source>
</evidence>
<evidence type="ECO:0000313" key="2">
    <source>
        <dbReference type="EMBL" id="MDQ6600846.1"/>
    </source>
</evidence>
<dbReference type="RefSeq" id="WP_308914478.1">
    <property type="nucleotide sequence ID" value="NZ_JARMCE010000018.1"/>
</dbReference>
<dbReference type="InterPro" id="IPR027393">
    <property type="entry name" value="Virus_scaffolding_prot_C"/>
</dbReference>
<name>A0AA90TWL8_9BACI</name>
<keyword evidence="3" id="KW-1185">Reference proteome</keyword>
<dbReference type="Pfam" id="PF08858">
    <property type="entry name" value="IDEAL"/>
    <property type="match status" value="1"/>
</dbReference>
<dbReference type="InterPro" id="IPR014957">
    <property type="entry name" value="IDEAL_dom"/>
</dbReference>
<comment type="caution">
    <text evidence="2">The sequence shown here is derived from an EMBL/GenBank/DDBJ whole genome shotgun (WGS) entry which is preliminary data.</text>
</comment>
<evidence type="ECO:0000313" key="3">
    <source>
        <dbReference type="Proteomes" id="UP001178888"/>
    </source>
</evidence>
<reference evidence="2" key="1">
    <citation type="submission" date="2023-08" db="EMBL/GenBank/DDBJ databases">
        <title>Nitrogen cycling bacteria in agricultural field soils.</title>
        <authorList>
            <person name="Jang J."/>
        </authorList>
    </citation>
    <scope>NUCLEOTIDE SEQUENCE</scope>
    <source>
        <strain evidence="2">PS3-36</strain>
    </source>
</reference>
<protein>
    <submittedName>
        <fullName evidence="2">IDEAL domain-containing protein</fullName>
    </submittedName>
</protein>
<dbReference type="AlphaFoldDB" id="A0AA90TWL8"/>
<dbReference type="EMBL" id="JAVGVR010000002">
    <property type="protein sequence ID" value="MDQ6600846.1"/>
    <property type="molecule type" value="Genomic_DNA"/>
</dbReference>
<organism evidence="2 3">
    <name type="scientific">Bacillus salipaludis</name>
    <dbReference type="NCBI Taxonomy" id="2547811"/>
    <lineage>
        <taxon>Bacteria</taxon>
        <taxon>Bacillati</taxon>
        <taxon>Bacillota</taxon>
        <taxon>Bacilli</taxon>
        <taxon>Bacillales</taxon>
        <taxon>Bacillaceae</taxon>
        <taxon>Bacillus</taxon>
    </lineage>
</organism>
<dbReference type="Proteomes" id="UP001178888">
    <property type="component" value="Unassembled WGS sequence"/>
</dbReference>